<dbReference type="InterPro" id="IPR050269">
    <property type="entry name" value="ComplexI_Subunit6"/>
</dbReference>
<dbReference type="GeneID" id="59142989"/>
<keyword evidence="7 16" id="KW-0812">Transmembrane</keyword>
<evidence type="ECO:0000256" key="9">
    <source>
        <dbReference type="ARBA" id="ARBA00022982"/>
    </source>
</evidence>
<keyword evidence="8" id="KW-1278">Translocase</keyword>
<evidence type="ECO:0000256" key="3">
    <source>
        <dbReference type="ARBA" id="ARBA00012944"/>
    </source>
</evidence>
<keyword evidence="11" id="KW-0520">NAD</keyword>
<dbReference type="RefSeq" id="YP_009926456.1">
    <property type="nucleotide sequence ID" value="NC_050677.1"/>
</dbReference>
<feature type="transmembrane region" description="Helical" evidence="16">
    <location>
        <begin position="139"/>
        <end position="161"/>
    </location>
</feature>
<evidence type="ECO:0000256" key="1">
    <source>
        <dbReference type="ARBA" id="ARBA00004225"/>
    </source>
</evidence>
<keyword evidence="6" id="KW-0679">Respiratory chain</keyword>
<keyword evidence="13 16" id="KW-0472">Membrane</keyword>
<dbReference type="CTD" id="4541"/>
<evidence type="ECO:0000256" key="7">
    <source>
        <dbReference type="ARBA" id="ARBA00022692"/>
    </source>
</evidence>
<keyword evidence="5" id="KW-0813">Transport</keyword>
<geneLocation type="mitochondrion" evidence="18"/>
<gene>
    <name evidence="18" type="primary">ND6</name>
</gene>
<evidence type="ECO:0000256" key="13">
    <source>
        <dbReference type="ARBA" id="ARBA00023136"/>
    </source>
</evidence>
<evidence type="ECO:0000256" key="5">
    <source>
        <dbReference type="ARBA" id="ARBA00022448"/>
    </source>
</evidence>
<evidence type="ECO:0000313" key="18">
    <source>
        <dbReference type="EMBL" id="QNH68799.1"/>
    </source>
</evidence>
<feature type="transmembrane region" description="Helical" evidence="16">
    <location>
        <begin position="51"/>
        <end position="71"/>
    </location>
</feature>
<feature type="signal peptide" evidence="17">
    <location>
        <begin position="1"/>
        <end position="15"/>
    </location>
</feature>
<evidence type="ECO:0000256" key="17">
    <source>
        <dbReference type="SAM" id="SignalP"/>
    </source>
</evidence>
<keyword evidence="17" id="KW-0732">Signal</keyword>
<proteinExistence type="inferred from homology"/>
<comment type="subcellular location">
    <subcellularLocation>
        <location evidence="1">Mitochondrion membrane</location>
        <topology evidence="1">Multi-pass membrane protein</topology>
    </subcellularLocation>
</comment>
<evidence type="ECO:0000256" key="2">
    <source>
        <dbReference type="ARBA" id="ARBA00005698"/>
    </source>
</evidence>
<dbReference type="GO" id="GO:0031966">
    <property type="term" value="C:mitochondrial membrane"/>
    <property type="evidence" value="ECO:0007669"/>
    <property type="project" value="UniProtKB-SubCell"/>
</dbReference>
<reference evidence="18" key="1">
    <citation type="submission" date="2020-07" db="EMBL/GenBank/DDBJ databases">
        <authorList>
            <person name="Wen J."/>
        </authorList>
    </citation>
    <scope>NUCLEOTIDE SEQUENCE</scope>
</reference>
<comment type="catalytic activity">
    <reaction evidence="15">
        <text>a ubiquinone + NADH + 5 H(+)(in) = a ubiquinol + NAD(+) + 4 H(+)(out)</text>
        <dbReference type="Rhea" id="RHEA:29091"/>
        <dbReference type="Rhea" id="RHEA-COMP:9565"/>
        <dbReference type="Rhea" id="RHEA-COMP:9566"/>
        <dbReference type="ChEBI" id="CHEBI:15378"/>
        <dbReference type="ChEBI" id="CHEBI:16389"/>
        <dbReference type="ChEBI" id="CHEBI:17976"/>
        <dbReference type="ChEBI" id="CHEBI:57540"/>
        <dbReference type="ChEBI" id="CHEBI:57945"/>
        <dbReference type="EC" id="7.1.1.2"/>
    </reaction>
</comment>
<protein>
    <recommendedName>
        <fullName evidence="4">NADH-ubiquinone oxidoreductase chain 6</fullName>
        <ecNumber evidence="3">7.1.1.2</ecNumber>
    </recommendedName>
    <alternativeName>
        <fullName evidence="14">NADH dehydrogenase subunit 6</fullName>
    </alternativeName>
</protein>
<name>A0A7G7WQH2_9EUCA</name>
<feature type="transmembrane region" description="Helical" evidence="16">
    <location>
        <begin position="83"/>
        <end position="102"/>
    </location>
</feature>
<evidence type="ECO:0000256" key="8">
    <source>
        <dbReference type="ARBA" id="ARBA00022967"/>
    </source>
</evidence>
<evidence type="ECO:0000256" key="16">
    <source>
        <dbReference type="SAM" id="Phobius"/>
    </source>
</evidence>
<evidence type="ECO:0000256" key="10">
    <source>
        <dbReference type="ARBA" id="ARBA00022989"/>
    </source>
</evidence>
<dbReference type="GO" id="GO:0008137">
    <property type="term" value="F:NADH dehydrogenase (ubiquinone) activity"/>
    <property type="evidence" value="ECO:0007669"/>
    <property type="project" value="UniProtKB-EC"/>
</dbReference>
<sequence>MSSLLLLSALSVTLSIMFTQMTHPLSLGLTLLIQTMLIVFTVSVTSKFTWFSYILFLIFLGAMLVLFIYMASLAPNEPFSSSTTLALLISTVMLTIPLIMTLDKLTIKHTLPVEKSSLSFSSSPSMESFLSMPFNPTSLPMTIFVITYLLLTLVVVVKITYTNSGPLRLS</sequence>
<comment type="similarity">
    <text evidence="2">Belongs to the complex I subunit 6 family.</text>
</comment>
<organism evidence="18">
    <name type="scientific">Saron marmoratus</name>
    <dbReference type="NCBI Taxonomy" id="1055079"/>
    <lineage>
        <taxon>Eukaryota</taxon>
        <taxon>Metazoa</taxon>
        <taxon>Ecdysozoa</taxon>
        <taxon>Arthropoda</taxon>
        <taxon>Crustacea</taxon>
        <taxon>Multicrustacea</taxon>
        <taxon>Malacostraca</taxon>
        <taxon>Eumalacostraca</taxon>
        <taxon>Eucarida</taxon>
        <taxon>Decapoda</taxon>
        <taxon>Pleocyemata</taxon>
        <taxon>Caridea</taxon>
        <taxon>Alpheoidea</taxon>
        <taxon>Hippolytidae</taxon>
        <taxon>Saron</taxon>
    </lineage>
</organism>
<evidence type="ECO:0000256" key="4">
    <source>
        <dbReference type="ARBA" id="ARBA00021095"/>
    </source>
</evidence>
<feature type="chain" id="PRO_5028980458" description="NADH-ubiquinone oxidoreductase chain 6" evidence="17">
    <location>
        <begin position="16"/>
        <end position="170"/>
    </location>
</feature>
<accession>A0A7G7WQH2</accession>
<evidence type="ECO:0000256" key="11">
    <source>
        <dbReference type="ARBA" id="ARBA00023027"/>
    </source>
</evidence>
<evidence type="ECO:0000256" key="15">
    <source>
        <dbReference type="ARBA" id="ARBA00049551"/>
    </source>
</evidence>
<dbReference type="EC" id="7.1.1.2" evidence="3"/>
<keyword evidence="10 16" id="KW-1133">Transmembrane helix</keyword>
<dbReference type="PANTHER" id="PTHR11435">
    <property type="entry name" value="NADH UBIQUINONE OXIDOREDUCTASE SUBUNIT ND6"/>
    <property type="match status" value="1"/>
</dbReference>
<feature type="transmembrane region" description="Helical" evidence="16">
    <location>
        <begin position="25"/>
        <end position="44"/>
    </location>
</feature>
<dbReference type="EMBL" id="MT795210">
    <property type="protein sequence ID" value="QNH68799.1"/>
    <property type="molecule type" value="Genomic_DNA"/>
</dbReference>
<dbReference type="AlphaFoldDB" id="A0A7G7WQH2"/>
<keyword evidence="12 18" id="KW-0496">Mitochondrion</keyword>
<dbReference type="PANTHER" id="PTHR11435:SF1">
    <property type="entry name" value="NADH-UBIQUINONE OXIDOREDUCTASE CHAIN 6"/>
    <property type="match status" value="1"/>
</dbReference>
<keyword evidence="9" id="KW-0249">Electron transport</keyword>
<evidence type="ECO:0000256" key="6">
    <source>
        <dbReference type="ARBA" id="ARBA00022660"/>
    </source>
</evidence>
<evidence type="ECO:0000256" key="14">
    <source>
        <dbReference type="ARBA" id="ARBA00031019"/>
    </source>
</evidence>
<evidence type="ECO:0000256" key="12">
    <source>
        <dbReference type="ARBA" id="ARBA00023128"/>
    </source>
</evidence>